<dbReference type="Proteomes" id="UP000198561">
    <property type="component" value="Unassembled WGS sequence"/>
</dbReference>
<dbReference type="AlphaFoldDB" id="A0A1H6HNZ5"/>
<name>A0A1H6HNZ5_CHRCI</name>
<organism evidence="1 2">
    <name type="scientific">Chryseobacterium culicis</name>
    <dbReference type="NCBI Taxonomy" id="680127"/>
    <lineage>
        <taxon>Bacteria</taxon>
        <taxon>Pseudomonadati</taxon>
        <taxon>Bacteroidota</taxon>
        <taxon>Flavobacteriia</taxon>
        <taxon>Flavobacteriales</taxon>
        <taxon>Weeksellaceae</taxon>
        <taxon>Chryseobacterium group</taxon>
        <taxon>Chryseobacterium</taxon>
    </lineage>
</organism>
<dbReference type="STRING" id="680127.SAMN05421593_3446"/>
<sequence length="54" mass="6154">MGQKSKQKDHKNFLKATLKIGELGLLSFVFHRKYAIFVINERRTAIPAHTEGQG</sequence>
<reference evidence="1 2" key="1">
    <citation type="submission" date="2016-10" db="EMBL/GenBank/DDBJ databases">
        <authorList>
            <person name="de Groot N.N."/>
        </authorList>
    </citation>
    <scope>NUCLEOTIDE SEQUENCE [LARGE SCALE GENOMIC DNA]</scope>
    <source>
        <strain evidence="1 2">DSM 23031</strain>
    </source>
</reference>
<protein>
    <submittedName>
        <fullName evidence="1">Uncharacterized protein</fullName>
    </submittedName>
</protein>
<proteinExistence type="predicted"/>
<gene>
    <name evidence="1" type="ORF">SAMN05421593_3446</name>
</gene>
<evidence type="ECO:0000313" key="2">
    <source>
        <dbReference type="Proteomes" id="UP000198561"/>
    </source>
</evidence>
<accession>A0A1H6HNZ5</accession>
<dbReference type="EMBL" id="FNWQ01000004">
    <property type="protein sequence ID" value="SEH37567.1"/>
    <property type="molecule type" value="Genomic_DNA"/>
</dbReference>
<evidence type="ECO:0000313" key="1">
    <source>
        <dbReference type="EMBL" id="SEH37567.1"/>
    </source>
</evidence>